<accession>A0A220MCT8</accession>
<dbReference type="InterPro" id="IPR052016">
    <property type="entry name" value="Bact_Sigma-Reg"/>
</dbReference>
<dbReference type="PANTHER" id="PTHR43156">
    <property type="entry name" value="STAGE II SPORULATION PROTEIN E-RELATED"/>
    <property type="match status" value="1"/>
</dbReference>
<dbReference type="AlphaFoldDB" id="A0A220MCT8"/>
<reference evidence="3 4" key="1">
    <citation type="submission" date="2016-11" db="EMBL/GenBank/DDBJ databases">
        <authorList>
            <person name="Jaros S."/>
            <person name="Januszkiewicz K."/>
            <person name="Wedrychowicz H."/>
        </authorList>
    </citation>
    <scope>NUCLEOTIDE SEQUENCE [LARGE SCALE GENOMIC DNA]</scope>
    <source>
        <strain evidence="3 4">NF2</strain>
    </source>
</reference>
<proteinExistence type="predicted"/>
<dbReference type="GO" id="GO:0016791">
    <property type="term" value="F:phosphatase activity"/>
    <property type="evidence" value="ECO:0007669"/>
    <property type="project" value="TreeGrafter"/>
</dbReference>
<dbReference type="Gene3D" id="3.60.40.10">
    <property type="entry name" value="PPM-type phosphatase domain"/>
    <property type="match status" value="1"/>
</dbReference>
<organism evidence="3 4">
    <name type="scientific">Brevibacillus formosus</name>
    <dbReference type="NCBI Taxonomy" id="54913"/>
    <lineage>
        <taxon>Bacteria</taxon>
        <taxon>Bacillati</taxon>
        <taxon>Bacillota</taxon>
        <taxon>Bacilli</taxon>
        <taxon>Bacillales</taxon>
        <taxon>Paenibacillaceae</taxon>
        <taxon>Brevibacillus</taxon>
    </lineage>
</organism>
<sequence length="400" mass="46243">MNHQLVKLMELKQNYEYLVMTSNEQSKRQVNHESLMPFIEELVDTWFVKMDKPCFLSISFESALGVVYFRIERGNKESAKVKREVEERIVVSEQCDTAQTPRYVRLFAQSNVNDRDLMELEKSFYGLLLVNIRALILRCQQDQSSGQREIEMEMKLARRMQSMLIPTEELQLTSLRTRTVYVPVDYVGGDYIDYRQINDRYTCFIIADVSGHGFLASIWATGIRIAVRQVLQSSYSPDEILERLNQLLYADLVKTRSYITMLVAVYDEVEHKIRFSRAGHPQPFYLSKSNQIVLACKGGVGLGLSPDSTYQMEEVPLEEEGMLLLYTDGLMDTGRKDVFRGSRDWLEELTSLLHMPGDSKQESMDRVESYLLEITQQRQQTDDISVLILQFEPGESIALV</sequence>
<evidence type="ECO:0000313" key="4">
    <source>
        <dbReference type="Proteomes" id="UP000197781"/>
    </source>
</evidence>
<dbReference type="RefSeq" id="WP_088906718.1">
    <property type="nucleotide sequence ID" value="NZ_CP018145.1"/>
</dbReference>
<dbReference type="InterPro" id="IPR001932">
    <property type="entry name" value="PPM-type_phosphatase-like_dom"/>
</dbReference>
<evidence type="ECO:0000259" key="2">
    <source>
        <dbReference type="SMART" id="SM00331"/>
    </source>
</evidence>
<dbReference type="SMART" id="SM00331">
    <property type="entry name" value="PP2C_SIG"/>
    <property type="match status" value="1"/>
</dbReference>
<dbReference type="EMBL" id="CP018145">
    <property type="protein sequence ID" value="ASJ52841.1"/>
    <property type="molecule type" value="Genomic_DNA"/>
</dbReference>
<evidence type="ECO:0000256" key="1">
    <source>
        <dbReference type="ARBA" id="ARBA00022801"/>
    </source>
</evidence>
<dbReference type="PANTHER" id="PTHR43156:SF2">
    <property type="entry name" value="STAGE II SPORULATION PROTEIN E"/>
    <property type="match status" value="1"/>
</dbReference>
<evidence type="ECO:0000313" key="3">
    <source>
        <dbReference type="EMBL" id="ASJ52841.1"/>
    </source>
</evidence>
<feature type="domain" description="PPM-type phosphatase" evidence="2">
    <location>
        <begin position="172"/>
        <end position="391"/>
    </location>
</feature>
<dbReference type="InterPro" id="IPR036457">
    <property type="entry name" value="PPM-type-like_dom_sf"/>
</dbReference>
<dbReference type="Pfam" id="PF07228">
    <property type="entry name" value="SpoIIE"/>
    <property type="match status" value="1"/>
</dbReference>
<keyword evidence="1" id="KW-0378">Hydrolase</keyword>
<name>A0A220MCT8_9BACL</name>
<protein>
    <submittedName>
        <fullName evidence="3">Stage II sporulation protein E</fullName>
    </submittedName>
</protein>
<gene>
    <name evidence="3" type="ORF">BP422_04285</name>
</gene>
<dbReference type="Proteomes" id="UP000197781">
    <property type="component" value="Chromosome"/>
</dbReference>
<dbReference type="KEGG" id="bfm:BP422_04285"/>
<dbReference type="SUPFAM" id="SSF81606">
    <property type="entry name" value="PP2C-like"/>
    <property type="match status" value="1"/>
</dbReference>